<reference evidence="1 2" key="1">
    <citation type="journal article" date="2016" name="Sci. Rep.">
        <title>Peltaster fructicola genome reveals evolution from an invasive phytopathogen to an ectophytic parasite.</title>
        <authorList>
            <person name="Xu C."/>
            <person name="Chen H."/>
            <person name="Gleason M.L."/>
            <person name="Xu J.R."/>
            <person name="Liu H."/>
            <person name="Zhang R."/>
            <person name="Sun G."/>
        </authorList>
    </citation>
    <scope>NUCLEOTIDE SEQUENCE [LARGE SCALE GENOMIC DNA]</scope>
    <source>
        <strain evidence="1 2">LNHT1506</strain>
    </source>
</reference>
<dbReference type="AlphaFoldDB" id="A0A6H0XJR8"/>
<evidence type="ECO:0008006" key="3">
    <source>
        <dbReference type="Google" id="ProtNLM"/>
    </source>
</evidence>
<organism evidence="1 2">
    <name type="scientific">Peltaster fructicola</name>
    <dbReference type="NCBI Taxonomy" id="286661"/>
    <lineage>
        <taxon>Eukaryota</taxon>
        <taxon>Fungi</taxon>
        <taxon>Dikarya</taxon>
        <taxon>Ascomycota</taxon>
        <taxon>Pezizomycotina</taxon>
        <taxon>Dothideomycetes</taxon>
        <taxon>Dothideomycetes incertae sedis</taxon>
        <taxon>Peltaster</taxon>
    </lineage>
</organism>
<dbReference type="Gene3D" id="3.30.420.40">
    <property type="match status" value="2"/>
</dbReference>
<dbReference type="CDD" id="cd10170">
    <property type="entry name" value="ASKHA_NBD_HSP70"/>
    <property type="match status" value="1"/>
</dbReference>
<evidence type="ECO:0000313" key="2">
    <source>
        <dbReference type="Proteomes" id="UP000503462"/>
    </source>
</evidence>
<dbReference type="SUPFAM" id="SSF53067">
    <property type="entry name" value="Actin-like ATPase domain"/>
    <property type="match status" value="1"/>
</dbReference>
<dbReference type="EMBL" id="CP051139">
    <property type="protein sequence ID" value="QIW94963.1"/>
    <property type="molecule type" value="Genomic_DNA"/>
</dbReference>
<proteinExistence type="predicted"/>
<sequence length="627" mass="71357">MAGQRPDIVVGIDIGQTCSGVAYSLGPDWSHPLCLNKWPSANGLERADKVATRVGYSKDTDTLVNWGFESSFDDRAINVREQFKLTLDEEWVDDRGYTYDQARQWYHDYLRCLYGEIERFFDIHIPRWRELNVEYNFSAPTTWRSPAMVSVIENMIKTSGYTSTPRQTMRMSLTEAEAAAIDAAVVNYNIGDIFLICDAGGGTTDVNLLRVKSTEGKIELEPLDCVEGKSNGSTLIDFHMTQHIRARLELIQDKLDGDLDSIVHDMLQGKYMTLKHSFPAPRVEKFWLDVKGLAGAQTFEEAGIKDSRMSIDRDTLKEMFDIQVAEIFELIDDRFYHLARTSPDAKVSYVILSGGLGSSPYLHEELKRRYEMNFGFRSSNTAITRIMKVPEPQLAVVKGLVRERTQQLGNTLSAGQEVFQTRRCRNSYGMVVRVPYTEALHRGLPVTVDPNDGGQWVDHMVDWFIKQGEEVDVEQGIRREYGATMSEAECSQQRQARIVMSREPADQLPRLKTQSGCEELVLVKYTLTGNDMKLKNRQPWKLKKKFWKANFTFVVKLGPTDLRFQILGRNGLLSSDHDSMQVEFMDPAERRTARPVSQMPLFHGHANGHANGHVDGYSPQQAYHSSY</sequence>
<protein>
    <recommendedName>
        <fullName evidence="3">Actin-like ATPase domain-containing protein</fullName>
    </recommendedName>
</protein>
<gene>
    <name evidence="1" type="ORF">AMS68_000481</name>
</gene>
<name>A0A6H0XJR8_9PEZI</name>
<dbReference type="PANTHER" id="PTHR42749:SF1">
    <property type="entry name" value="CELL SHAPE-DETERMINING PROTEIN MREB"/>
    <property type="match status" value="1"/>
</dbReference>
<dbReference type="OrthoDB" id="2394218at2759"/>
<accession>A0A6H0XJR8</accession>
<dbReference type="InterPro" id="IPR043129">
    <property type="entry name" value="ATPase_NBD"/>
</dbReference>
<dbReference type="Gene3D" id="3.90.640.10">
    <property type="entry name" value="Actin, Chain A, domain 4"/>
    <property type="match status" value="1"/>
</dbReference>
<dbReference type="Proteomes" id="UP000503462">
    <property type="component" value="Chromosome 1"/>
</dbReference>
<keyword evidence="2" id="KW-1185">Reference proteome</keyword>
<evidence type="ECO:0000313" key="1">
    <source>
        <dbReference type="EMBL" id="QIW94963.1"/>
    </source>
</evidence>
<dbReference type="PANTHER" id="PTHR42749">
    <property type="entry name" value="CELL SHAPE-DETERMINING PROTEIN MREB"/>
    <property type="match status" value="1"/>
</dbReference>